<dbReference type="Proteomes" id="UP000233786">
    <property type="component" value="Unassembled WGS sequence"/>
</dbReference>
<dbReference type="STRING" id="994479.GCA_000194155_04470"/>
<keyword evidence="4 7" id="KW-0812">Transmembrane</keyword>
<evidence type="ECO:0000313" key="9">
    <source>
        <dbReference type="EMBL" id="PKW18419.1"/>
    </source>
</evidence>
<dbReference type="PANTHER" id="PTHR43163">
    <property type="entry name" value="DIPEPTIDE TRANSPORT SYSTEM PERMEASE PROTEIN DPPB-RELATED"/>
    <property type="match status" value="1"/>
</dbReference>
<dbReference type="PROSITE" id="PS50928">
    <property type="entry name" value="ABC_TM1"/>
    <property type="match status" value="1"/>
</dbReference>
<feature type="transmembrane region" description="Helical" evidence="7">
    <location>
        <begin position="179"/>
        <end position="199"/>
    </location>
</feature>
<accession>A0A2N3Y673</accession>
<dbReference type="PANTHER" id="PTHR43163:SF6">
    <property type="entry name" value="DIPEPTIDE TRANSPORT SYSTEM PERMEASE PROTEIN DPPB-RELATED"/>
    <property type="match status" value="1"/>
</dbReference>
<evidence type="ECO:0000256" key="7">
    <source>
        <dbReference type="RuleBase" id="RU363032"/>
    </source>
</evidence>
<dbReference type="Pfam" id="PF19300">
    <property type="entry name" value="BPD_transp_1_N"/>
    <property type="match status" value="1"/>
</dbReference>
<evidence type="ECO:0000256" key="2">
    <source>
        <dbReference type="ARBA" id="ARBA00022448"/>
    </source>
</evidence>
<feature type="transmembrane region" description="Helical" evidence="7">
    <location>
        <begin position="241"/>
        <end position="268"/>
    </location>
</feature>
<dbReference type="InterPro" id="IPR035906">
    <property type="entry name" value="MetI-like_sf"/>
</dbReference>
<dbReference type="GO" id="GO:0055085">
    <property type="term" value="P:transmembrane transport"/>
    <property type="evidence" value="ECO:0007669"/>
    <property type="project" value="InterPro"/>
</dbReference>
<dbReference type="RefSeq" id="WP_010309210.1">
    <property type="nucleotide sequence ID" value="NZ_CP061007.1"/>
</dbReference>
<dbReference type="AlphaFoldDB" id="A0A2N3Y673"/>
<reference evidence="9" key="1">
    <citation type="submission" date="2017-12" db="EMBL/GenBank/DDBJ databases">
        <title>Sequencing the genomes of 1000 Actinobacteria strains.</title>
        <authorList>
            <person name="Klenk H.-P."/>
        </authorList>
    </citation>
    <scope>NUCLEOTIDE SEQUENCE [LARGE SCALE GENOMIC DNA]</scope>
    <source>
        <strain evidence="9">DSM 44228</strain>
    </source>
</reference>
<dbReference type="OrthoDB" id="147639at2"/>
<dbReference type="InterPro" id="IPR045621">
    <property type="entry name" value="BPD_transp_1_N"/>
</dbReference>
<feature type="transmembrane region" description="Helical" evidence="7">
    <location>
        <begin position="12"/>
        <end position="30"/>
    </location>
</feature>
<evidence type="ECO:0000256" key="1">
    <source>
        <dbReference type="ARBA" id="ARBA00004651"/>
    </source>
</evidence>
<feature type="transmembrane region" description="Helical" evidence="7">
    <location>
        <begin position="99"/>
        <end position="122"/>
    </location>
</feature>
<dbReference type="SUPFAM" id="SSF161098">
    <property type="entry name" value="MetI-like"/>
    <property type="match status" value="1"/>
</dbReference>
<dbReference type="EMBL" id="PJNB01000001">
    <property type="protein sequence ID" value="PKW18419.1"/>
    <property type="molecule type" value="Genomic_DNA"/>
</dbReference>
<evidence type="ECO:0000313" key="10">
    <source>
        <dbReference type="Proteomes" id="UP000233786"/>
    </source>
</evidence>
<sequence length="316" mass="33788">MLRYTGKRALQLLPVIFGVTFAVFLLSQIIPGDIADVRLGGNASEAEKQALRDQLGVDRNIFVQYLIYLGHLLRGDLGVSTAYHQPALDVLLSRLVNTAVIAVPAVIVAAVLGIVLGSWAALKANSLRDRGLTVFVLVLTSMPSFWLGLILVLLFGLTLGWLPVSGMRSIVGGGGLGDVASHAILPVLTLAAWSVAVIARMTRASMLDVMSSDFVRSARSRGTPERKVVFRHALPNAMPPVITVVGLQAGFLLSGAVLTETVFAWPGIGLALSQAITQRDTVLLQGGILLIAVIFVLINFLVDILYAYFNPKIKLS</sequence>
<dbReference type="Pfam" id="PF00528">
    <property type="entry name" value="BPD_transp_1"/>
    <property type="match status" value="1"/>
</dbReference>
<organism evidence="9 10">
    <name type="scientific">Saccharopolyspora spinosa</name>
    <dbReference type="NCBI Taxonomy" id="60894"/>
    <lineage>
        <taxon>Bacteria</taxon>
        <taxon>Bacillati</taxon>
        <taxon>Actinomycetota</taxon>
        <taxon>Actinomycetes</taxon>
        <taxon>Pseudonocardiales</taxon>
        <taxon>Pseudonocardiaceae</taxon>
        <taxon>Saccharopolyspora</taxon>
    </lineage>
</organism>
<feature type="transmembrane region" description="Helical" evidence="7">
    <location>
        <begin position="288"/>
        <end position="309"/>
    </location>
</feature>
<evidence type="ECO:0000256" key="3">
    <source>
        <dbReference type="ARBA" id="ARBA00022475"/>
    </source>
</evidence>
<comment type="subcellular location">
    <subcellularLocation>
        <location evidence="1 7">Cell membrane</location>
        <topology evidence="1 7">Multi-pass membrane protein</topology>
    </subcellularLocation>
</comment>
<dbReference type="GO" id="GO:0005886">
    <property type="term" value="C:plasma membrane"/>
    <property type="evidence" value="ECO:0007669"/>
    <property type="project" value="UniProtKB-SubCell"/>
</dbReference>
<comment type="caution">
    <text evidence="9">The sequence shown here is derived from an EMBL/GenBank/DDBJ whole genome shotgun (WGS) entry which is preliminary data.</text>
</comment>
<name>A0A2N3Y673_SACSN</name>
<feature type="domain" description="ABC transmembrane type-1" evidence="8">
    <location>
        <begin position="95"/>
        <end position="306"/>
    </location>
</feature>
<proteinExistence type="inferred from homology"/>
<keyword evidence="10" id="KW-1185">Reference proteome</keyword>
<protein>
    <submittedName>
        <fullName evidence="9">Peptide/nickel transport system permease protein</fullName>
    </submittedName>
</protein>
<dbReference type="CDD" id="cd06261">
    <property type="entry name" value="TM_PBP2"/>
    <property type="match status" value="1"/>
</dbReference>
<evidence type="ECO:0000256" key="4">
    <source>
        <dbReference type="ARBA" id="ARBA00022692"/>
    </source>
</evidence>
<evidence type="ECO:0000256" key="5">
    <source>
        <dbReference type="ARBA" id="ARBA00022989"/>
    </source>
</evidence>
<evidence type="ECO:0000259" key="8">
    <source>
        <dbReference type="PROSITE" id="PS50928"/>
    </source>
</evidence>
<evidence type="ECO:0000256" key="6">
    <source>
        <dbReference type="ARBA" id="ARBA00023136"/>
    </source>
</evidence>
<gene>
    <name evidence="9" type="ORF">A8926_6500</name>
</gene>
<keyword evidence="3" id="KW-1003">Cell membrane</keyword>
<keyword evidence="5 7" id="KW-1133">Transmembrane helix</keyword>
<keyword evidence="2 7" id="KW-0813">Transport</keyword>
<keyword evidence="6 7" id="KW-0472">Membrane</keyword>
<comment type="similarity">
    <text evidence="7">Belongs to the binding-protein-dependent transport system permease family.</text>
</comment>
<feature type="transmembrane region" description="Helical" evidence="7">
    <location>
        <begin position="134"/>
        <end position="159"/>
    </location>
</feature>
<dbReference type="Gene3D" id="1.10.3720.10">
    <property type="entry name" value="MetI-like"/>
    <property type="match status" value="1"/>
</dbReference>
<dbReference type="InterPro" id="IPR000515">
    <property type="entry name" value="MetI-like"/>
</dbReference>